<evidence type="ECO:0000313" key="1">
    <source>
        <dbReference type="EMBL" id="EKE29259.1"/>
    </source>
</evidence>
<organism evidence="1">
    <name type="scientific">uncultured bacterium</name>
    <name type="common">gcode 4</name>
    <dbReference type="NCBI Taxonomy" id="1234023"/>
    <lineage>
        <taxon>Bacteria</taxon>
        <taxon>environmental samples</taxon>
    </lineage>
</organism>
<dbReference type="EMBL" id="AMFJ01000198">
    <property type="protein sequence ID" value="EKE29259.1"/>
    <property type="molecule type" value="Genomic_DNA"/>
</dbReference>
<comment type="caution">
    <text evidence="1">The sequence shown here is derived from an EMBL/GenBank/DDBJ whole genome shotgun (WGS) entry which is preliminary data.</text>
</comment>
<name>K2GFY8_9BACT</name>
<sequence length="1257" mass="145852">MQKIINKKIGIFLWLLWFAIVVVLALNTSWKFMKSMPIFNWSSVDWKFISIEPGTIEYSWWDSIEILIKSKISNDTMISFQTPSNSLKAPLWDHVLLWWTDKTYAFTVAGWQLYDDETPIYVKATILNNWTGANSWSWIESISWEETLTVKIIKKAPEAIISSVSPIKVTEFNIMNVPENVNRESFMNYLKTEWLNYSSMVESAQGWDSHRRMYVRVAKESVNSINLDSLHWTSFIAKWILRHFDYQSQAWVEVFELTEITEKPKVITTSISPLKVSEYNLMHVSENVNREAFMNYLMSEWLNYSSMVESAQGWDSHRRMYIRAAKESAWAINLDSLHWASFIAKWFLRHFDYQTQAWVEVFELTEITEKPMTITTSISPLKVTENNLMYISENVNKEAYMSYLKSEWLNYTSMVENAQGWDSHRRMYVRVAKEAVNTINLDSLHWASFIAKWILRHYDYQSQAWVEVFELTEITEKPKVMTTPINPIKVTESNLMDVSENVNKQAFMNYLKSEWLTYSSMIEGAQGWDNYRRMYIRVAKEAAGAINLESLNWTWITVKWILRHFDYQSQAWVEVFEITSGMSNAIWTITPSDLSPKKQLYLAWAKNQKILSFKVSSNEKITLKDIAITWNWLSKLSNMRLTDANSGVIGMLTSGNSDNTVSAFNFLDKSDKSIIIADKISVFHIIADINTNTDSVWLKLSVSLNGSNFISSDWATVKLTGGTAIPYADFDIAQNWFNISQVNVSNKSLDNNALEFNVAATWKNFVQLSEASFNNKIYWYVTANAKLSIYKKWYNTLVWESQWTSGIVKFNSNATIDAWTIATFIVKVWNVIIDANSSSSGWSVSLVGLKINTWVNILDAASYPSNNLPFKTEVWNVQPPVVIDYCKTKIWDITYSIEPCWISAEMVSGKWNKSFSFTIKQSKTTPSVYYWFTVYGYWEWFPTYWILGWASSWWATWDTKIDKYFSDQYLKAWSYNWYLKIWVYHWSASPSTTKELRLPIKLKVTPKLQCPVIVEPACKFWTLIKGPLDATWCQTPSKCAMPKPETKQDGVYQYQNNWIPSGTNKFSFSYRYAASGTYRLLTNDWKYTEISAWSIGALSLSDKFQTANINFVNPKNIWKYYLVISLSNSSNNLLFWSQGFEIKPVKCTSYATPQCIGGKLIDGWKDTAWCKLPMKCEMPKAACWPINGQTITANINPSTPGLCNVWKTTNLTLTSNMYNWSCNVSNWNEISSTAKCSVKKLTYVCTSSWFSKKCSWK</sequence>
<reference evidence="1" key="1">
    <citation type="journal article" date="2012" name="Science">
        <title>Fermentation, hydrogen, and sulfur metabolism in multiple uncultivated bacterial phyla.</title>
        <authorList>
            <person name="Wrighton K.C."/>
            <person name="Thomas B.C."/>
            <person name="Sharon I."/>
            <person name="Miller C.S."/>
            <person name="Castelle C.J."/>
            <person name="VerBerkmoes N.C."/>
            <person name="Wilkins M.J."/>
            <person name="Hettich R.L."/>
            <person name="Lipton M.S."/>
            <person name="Williams K.H."/>
            <person name="Long P.E."/>
            <person name="Banfield J.F."/>
        </authorList>
    </citation>
    <scope>NUCLEOTIDE SEQUENCE [LARGE SCALE GENOMIC DNA]</scope>
</reference>
<gene>
    <name evidence="1" type="ORF">ACD_2C00198G0002</name>
</gene>
<accession>K2GFY8</accession>
<proteinExistence type="predicted"/>
<dbReference type="AlphaFoldDB" id="K2GFY8"/>
<protein>
    <submittedName>
        <fullName evidence="1">Uncharacterized protein</fullName>
    </submittedName>
</protein>